<gene>
    <name evidence="12" type="ORF">ANIA_00541</name>
</gene>
<dbReference type="GO" id="GO:0000272">
    <property type="term" value="P:polysaccharide catabolic process"/>
    <property type="evidence" value="ECO:0007669"/>
    <property type="project" value="UniProtKB-KW"/>
</dbReference>
<keyword evidence="13" id="KW-1185">Reference proteome</keyword>
<dbReference type="OrthoDB" id="73875at2759"/>
<dbReference type="CAZy" id="GH18">
    <property type="family name" value="Glycoside Hydrolase Family 18"/>
</dbReference>
<keyword evidence="5" id="KW-0146">Chitin degradation</keyword>
<evidence type="ECO:0000256" key="2">
    <source>
        <dbReference type="ARBA" id="ARBA00008682"/>
    </source>
</evidence>
<dbReference type="PANTHER" id="PTHR11177:SF402">
    <property type="entry name" value="CHITINASE"/>
    <property type="match status" value="1"/>
</dbReference>
<evidence type="ECO:0000256" key="5">
    <source>
        <dbReference type="ARBA" id="ARBA00023024"/>
    </source>
</evidence>
<dbReference type="InterPro" id="IPR050314">
    <property type="entry name" value="Glycosyl_Hydrlase_18"/>
</dbReference>
<dbReference type="InterPro" id="IPR029476">
    <property type="entry name" value="DNase_NucA_NucB"/>
</dbReference>
<dbReference type="EMBL" id="BN001308">
    <property type="protein sequence ID" value="CBF89276.1"/>
    <property type="molecule type" value="Genomic_DNA"/>
</dbReference>
<dbReference type="InterPro" id="IPR011583">
    <property type="entry name" value="Chitinase_II/V-like_cat"/>
</dbReference>
<dbReference type="GO" id="GO:0008843">
    <property type="term" value="F:endochitinase activity"/>
    <property type="evidence" value="ECO:0007669"/>
    <property type="project" value="UniProtKB-EC"/>
</dbReference>
<dbReference type="Gene3D" id="3.20.20.80">
    <property type="entry name" value="Glycosidases"/>
    <property type="match status" value="1"/>
</dbReference>
<keyword evidence="7 9" id="KW-0326">Glycosidase</keyword>
<keyword evidence="4 9" id="KW-0378">Hydrolase</keyword>
<proteinExistence type="inferred from homology"/>
<evidence type="ECO:0000256" key="10">
    <source>
        <dbReference type="SAM" id="MobiDB-lite"/>
    </source>
</evidence>
<dbReference type="HOGENOM" id="CLU_001837_4_0_1"/>
<feature type="domain" description="GH18" evidence="11">
    <location>
        <begin position="42"/>
        <end position="394"/>
    </location>
</feature>
<evidence type="ECO:0000313" key="12">
    <source>
        <dbReference type="EMBL" id="CBF89276.1"/>
    </source>
</evidence>
<comment type="catalytic activity">
    <reaction evidence="1">
        <text>Random endo-hydrolysis of N-acetyl-beta-D-glucosaminide (1-&gt;4)-beta-linkages in chitin and chitodextrins.</text>
        <dbReference type="EC" id="3.2.1.14"/>
    </reaction>
</comment>
<name>Q5BFY9_EMENI</name>
<dbReference type="OMA" id="FDMNARW"/>
<sequence>MCRWGFCGTTEEFCEETDDEETSCQSNCGQPERDTCDSRWETRRIAYYETWADTRECDAFRPEDIPVKALTHLNIAFAGIEDSEITIDSSEMISRIVKLKRRNRSLKVFIAVGGWAFSDPGPTRTAWSDMASTSDNRQKFINSLMDLFETHGLDGVDLDWEYPVAGDRGGKDEDYENYVSLVREMNEAFQKRNPSWDISMAIPASYWYLQHFDVSAMEKEVSWFNLMSYDMRGKWDQFNEWTGPYVFGHTNVTEIEIGVDLLRRNNINLYKVSLGMGFYGRTFTLSDPGCSEPGCEFSDAGLRGECSGESGILTFKEIMARQKRLNQKVIKYDEDSGVKYMVYDENQWITYDDEESFEKKREMLDNECFGGVMIWAIDQDTNDFQALTGLLGDWVTDELLEGGELSDEEKEDLVDEMGGLTGDGCYVTSGCVGGEPTIEGNPECRKGDVVVALVHSPTESYQELYGALSHTADTCGLGQYKRVCCPADSPAVNCQTVGAPEGDSTKCTGGEAELTCGNGRYELITDRYVDAVGQKKCSSGAISVCCDAAPELQKCHWSPCTVFHTCSDGYAQPIATRGDFCEEGEAQNFCCELDEVESYEQDGDITLINMPTMSECSKRGCPSTQFTAAKAKLPNRRAGTWAPCDYYFPGIRHRLCCDPKPDRDLPFDLGKIFPNPIEEDVIYRYTDNYGNNDEDPNGPDETDVGDDPYGFIVLDGDEGALNGEFASSFVFTRSDDGSENPVRKRETLTRNDPNVVDWVFEHEETYHLVYCKRGRDIECEKVFVEGAPDTIITLPRHIGSGPYARIVSMEPVHPHYLSDFHKSKRAVEGHDSMVYNLTFDYRFELIKREDSTVNMRIDYTNLVPYWDDFTGEESGTGKSKRELRAERRWWGGFSDWLEKLTTVRSSDKGKLPLSINKRMLLYSKRARCSRNNVRLEAGMDVTLDAKFDMNARWSYYAQGTIVPLSIDTVYAYFEVTPEARAVIEIEGSAEMQYNSPRIKIIDTLSYPGLAIKGIAAVGPTLDLYASMEAYARVAGKLTGGAKITFPRYEMYFPQNDDSEEFQRFLEPNKDDEQRASGTDMTPILDASVEAIVHIDFKITPEANLGIKVNSPIGSKSALLDAQIVGFVNNTLRFEVQAEANGGIENPPAASYSVFIKFFYNFGGFCSSYSGQSRTLWSGLGREKILWEHHGSTAASKRGLLPEAGGPDRFIPLYNLSSMSETDGILSPRSLEKRVTLEDVPAFNGGKPFFTCNDGGQCSSGGCAGDACEWNPNTSQSTSKRQGDDDNDDGDPMDVDPTQSCVNSIPAMMYNCRYFPDETLPGYGVPIGGICRNILEGLSKNNLDGQPFPLTYSMAGSTERDEDRRYVACEGGSRHDFVIVDREGNMHDYYDTWARQCIEESNVLSDITGDDPGEPGNDNWLSCDEFPFNSVEEGGQDSTLNRMCVPGYQQYIQGNINQLPRRVVQEVSWIDSKGNTKTATKSWTQDWLGYNAKGRQGNPDKDSAWNWAENNWKRFTFHLFNSESDTTVTGSRYEVFNHNLVTKSGFESDMGNVVAAMNFFNNPKYTYEGFNAWCRSDRNGRRNHPLWGERYPNFVRIKG</sequence>
<reference evidence="13" key="1">
    <citation type="journal article" date="2005" name="Nature">
        <title>Sequencing of Aspergillus nidulans and comparative analysis with A. fumigatus and A. oryzae.</title>
        <authorList>
            <person name="Galagan J.E."/>
            <person name="Calvo S.E."/>
            <person name="Cuomo C."/>
            <person name="Ma L.J."/>
            <person name="Wortman J.R."/>
            <person name="Batzoglou S."/>
            <person name="Lee S.I."/>
            <person name="Basturkmen M."/>
            <person name="Spevak C.C."/>
            <person name="Clutterbuck J."/>
            <person name="Kapitonov V."/>
            <person name="Jurka J."/>
            <person name="Scazzocchio C."/>
            <person name="Farman M."/>
            <person name="Butler J."/>
            <person name="Purcell S."/>
            <person name="Harris S."/>
            <person name="Braus G.H."/>
            <person name="Draht O."/>
            <person name="Busch S."/>
            <person name="D'Enfert C."/>
            <person name="Bouchier C."/>
            <person name="Goldman G.H."/>
            <person name="Bell-Pedersen D."/>
            <person name="Griffiths-Jones S."/>
            <person name="Doonan J.H."/>
            <person name="Yu J."/>
            <person name="Vienken K."/>
            <person name="Pain A."/>
            <person name="Freitag M."/>
            <person name="Selker E.U."/>
            <person name="Archer D.B."/>
            <person name="Penalva M.A."/>
            <person name="Oakley B.R."/>
            <person name="Momany M."/>
            <person name="Tanaka T."/>
            <person name="Kumagai T."/>
            <person name="Asai K."/>
            <person name="Machida M."/>
            <person name="Nierman W.C."/>
            <person name="Denning D.W."/>
            <person name="Caddick M."/>
            <person name="Hynes M."/>
            <person name="Paoletti M."/>
            <person name="Fischer R."/>
            <person name="Miller B."/>
            <person name="Dyer P."/>
            <person name="Sachs M.S."/>
            <person name="Osmani S.A."/>
            <person name="Birren B.W."/>
        </authorList>
    </citation>
    <scope>NUCLEOTIDE SEQUENCE [LARGE SCALE GENOMIC DNA]</scope>
    <source>
        <strain evidence="13">FGSC A4 / ATCC 38163 / CBS 112.46 / NRRL 194 / M139</strain>
    </source>
</reference>
<evidence type="ECO:0000256" key="8">
    <source>
        <dbReference type="ARBA" id="ARBA00023326"/>
    </source>
</evidence>
<comment type="similarity">
    <text evidence="2">Belongs to the glycosyl hydrolase 18 family. Chitinase class V subfamily.</text>
</comment>
<evidence type="ECO:0000256" key="6">
    <source>
        <dbReference type="ARBA" id="ARBA00023277"/>
    </source>
</evidence>
<dbReference type="Proteomes" id="UP000000560">
    <property type="component" value="Chromosome VIII"/>
</dbReference>
<dbReference type="SMART" id="SM00636">
    <property type="entry name" value="Glyco_18"/>
    <property type="match status" value="1"/>
</dbReference>
<dbReference type="STRING" id="227321.Q5BFY9"/>
<evidence type="ECO:0000256" key="1">
    <source>
        <dbReference type="ARBA" id="ARBA00000822"/>
    </source>
</evidence>
<keyword evidence="8" id="KW-0624">Polysaccharide degradation</keyword>
<dbReference type="CDD" id="cd00035">
    <property type="entry name" value="ChtBD1"/>
    <property type="match status" value="1"/>
</dbReference>
<dbReference type="PROSITE" id="PS01095">
    <property type="entry name" value="GH18_1"/>
    <property type="match status" value="1"/>
</dbReference>
<dbReference type="Gene3D" id="3.10.50.10">
    <property type="match status" value="1"/>
</dbReference>
<dbReference type="SUPFAM" id="SSF51445">
    <property type="entry name" value="(Trans)glycosidases"/>
    <property type="match status" value="1"/>
</dbReference>
<dbReference type="InParanoid" id="Q5BFY9"/>
<feature type="region of interest" description="Disordered" evidence="10">
    <location>
        <begin position="1272"/>
        <end position="1298"/>
    </location>
</feature>
<feature type="compositionally biased region" description="Acidic residues" evidence="10">
    <location>
        <begin position="1284"/>
        <end position="1293"/>
    </location>
</feature>
<reference evidence="13" key="2">
    <citation type="journal article" date="2009" name="Fungal Genet. Biol.">
        <title>The 2008 update of the Aspergillus nidulans genome annotation: a community effort.</title>
        <authorList>
            <person name="Wortman J.R."/>
            <person name="Gilsenan J.M."/>
            <person name="Joardar V."/>
            <person name="Deegan J."/>
            <person name="Clutterbuck J."/>
            <person name="Andersen M.R."/>
            <person name="Archer D."/>
            <person name="Bencina M."/>
            <person name="Braus G."/>
            <person name="Coutinho P."/>
            <person name="von Dohren H."/>
            <person name="Doonan J."/>
            <person name="Driessen A.J."/>
            <person name="Durek P."/>
            <person name="Espeso E."/>
            <person name="Fekete E."/>
            <person name="Flipphi M."/>
            <person name="Estrada C.G."/>
            <person name="Geysens S."/>
            <person name="Goldman G."/>
            <person name="de Groot P.W."/>
            <person name="Hansen K."/>
            <person name="Harris S.D."/>
            <person name="Heinekamp T."/>
            <person name="Helmstaedt K."/>
            <person name="Henrissat B."/>
            <person name="Hofmann G."/>
            <person name="Homan T."/>
            <person name="Horio T."/>
            <person name="Horiuchi H."/>
            <person name="James S."/>
            <person name="Jones M."/>
            <person name="Karaffa L."/>
            <person name="Karanyi Z."/>
            <person name="Kato M."/>
            <person name="Keller N."/>
            <person name="Kelly D.E."/>
            <person name="Kiel J.A."/>
            <person name="Kim J.M."/>
            <person name="van der Klei I.J."/>
            <person name="Klis F.M."/>
            <person name="Kovalchuk A."/>
            <person name="Krasevec N."/>
            <person name="Kubicek C.P."/>
            <person name="Liu B."/>
            <person name="Maccabe A."/>
            <person name="Meyer V."/>
            <person name="Mirabito P."/>
            <person name="Miskei M."/>
            <person name="Mos M."/>
            <person name="Mullins J."/>
            <person name="Nelson D.R."/>
            <person name="Nielsen J."/>
            <person name="Oakley B.R."/>
            <person name="Osmani S.A."/>
            <person name="Pakula T."/>
            <person name="Paszewski A."/>
            <person name="Paulsen I."/>
            <person name="Pilsyk S."/>
            <person name="Pocsi I."/>
            <person name="Punt P.J."/>
            <person name="Ram A.F."/>
            <person name="Ren Q."/>
            <person name="Robellet X."/>
            <person name="Robson G."/>
            <person name="Seiboth B."/>
            <person name="van Solingen P."/>
            <person name="Specht T."/>
            <person name="Sun J."/>
            <person name="Taheri-Talesh N."/>
            <person name="Takeshita N."/>
            <person name="Ussery D."/>
            <person name="vanKuyk P.A."/>
            <person name="Visser H."/>
            <person name="van de Vondervoort P.J."/>
            <person name="de Vries R.P."/>
            <person name="Walton J."/>
            <person name="Xiang X."/>
            <person name="Xiong Y."/>
            <person name="Zeng A.P."/>
            <person name="Brandt B.W."/>
            <person name="Cornell M.J."/>
            <person name="van den Hondel C.A."/>
            <person name="Visser J."/>
            <person name="Oliver S.G."/>
            <person name="Turner G."/>
        </authorList>
    </citation>
    <scope>GENOME REANNOTATION</scope>
    <source>
        <strain evidence="13">FGSC A4 / ATCC 38163 / CBS 112.46 / NRRL 194 / M139</strain>
    </source>
</reference>
<dbReference type="PROSITE" id="PS51910">
    <property type="entry name" value="GH18_2"/>
    <property type="match status" value="1"/>
</dbReference>
<evidence type="ECO:0000256" key="7">
    <source>
        <dbReference type="ARBA" id="ARBA00023295"/>
    </source>
</evidence>
<dbReference type="eggNOG" id="KOG2806">
    <property type="taxonomic scope" value="Eukaryota"/>
</dbReference>
<accession>C8VSN0</accession>
<dbReference type="KEGG" id="ani:ANIA_00541"/>
<dbReference type="Pfam" id="PF14040">
    <property type="entry name" value="DNase_NucA_NucB"/>
    <property type="match status" value="1"/>
</dbReference>
<dbReference type="GO" id="GO:0008061">
    <property type="term" value="F:chitin binding"/>
    <property type="evidence" value="ECO:0007669"/>
    <property type="project" value="InterPro"/>
</dbReference>
<dbReference type="RefSeq" id="XP_658145.1">
    <property type="nucleotide sequence ID" value="XM_653053.1"/>
</dbReference>
<dbReference type="Pfam" id="PF00704">
    <property type="entry name" value="Glyco_hydro_18"/>
    <property type="match status" value="1"/>
</dbReference>
<dbReference type="InterPro" id="IPR001579">
    <property type="entry name" value="Glyco_hydro_18_chit_AS"/>
</dbReference>
<dbReference type="InterPro" id="IPR029070">
    <property type="entry name" value="Chitinase_insertion_sf"/>
</dbReference>
<dbReference type="InterPro" id="IPR017853">
    <property type="entry name" value="GH"/>
</dbReference>
<keyword evidence="6" id="KW-0119">Carbohydrate metabolism</keyword>
<organism evidence="12 13">
    <name type="scientific">Emericella nidulans (strain FGSC A4 / ATCC 38163 / CBS 112.46 / NRRL 194 / M139)</name>
    <name type="common">Aspergillus nidulans</name>
    <dbReference type="NCBI Taxonomy" id="227321"/>
    <lineage>
        <taxon>Eukaryota</taxon>
        <taxon>Fungi</taxon>
        <taxon>Dikarya</taxon>
        <taxon>Ascomycota</taxon>
        <taxon>Pezizomycotina</taxon>
        <taxon>Eurotiomycetes</taxon>
        <taxon>Eurotiomycetidae</taxon>
        <taxon>Eurotiales</taxon>
        <taxon>Aspergillaceae</taxon>
        <taxon>Aspergillus</taxon>
        <taxon>Aspergillus subgen. Nidulantes</taxon>
    </lineage>
</organism>
<dbReference type="EC" id="3.2.1.14" evidence="3"/>
<dbReference type="GeneID" id="2876318"/>
<dbReference type="InterPro" id="IPR001223">
    <property type="entry name" value="Glyco_hydro18_cat"/>
</dbReference>
<accession>Q5BFY9</accession>
<evidence type="ECO:0000256" key="4">
    <source>
        <dbReference type="ARBA" id="ARBA00022801"/>
    </source>
</evidence>
<evidence type="ECO:0000259" key="11">
    <source>
        <dbReference type="PROSITE" id="PS51910"/>
    </source>
</evidence>
<dbReference type="PANTHER" id="PTHR11177">
    <property type="entry name" value="CHITINASE"/>
    <property type="match status" value="1"/>
</dbReference>
<evidence type="ECO:0000256" key="3">
    <source>
        <dbReference type="ARBA" id="ARBA00012729"/>
    </source>
</evidence>
<dbReference type="GO" id="GO:0006032">
    <property type="term" value="P:chitin catabolic process"/>
    <property type="evidence" value="ECO:0007669"/>
    <property type="project" value="UniProtKB-KW"/>
</dbReference>
<protein>
    <recommendedName>
        <fullName evidence="3">chitinase</fullName>
        <ecNumber evidence="3">3.2.1.14</ecNumber>
    </recommendedName>
</protein>
<evidence type="ECO:0000256" key="9">
    <source>
        <dbReference type="RuleBase" id="RU000489"/>
    </source>
</evidence>
<evidence type="ECO:0000313" key="13">
    <source>
        <dbReference type="Proteomes" id="UP000000560"/>
    </source>
</evidence>
<dbReference type="SUPFAM" id="SSF54556">
    <property type="entry name" value="Chitinase insertion domain"/>
    <property type="match status" value="1"/>
</dbReference>